<dbReference type="InterPro" id="IPR001087">
    <property type="entry name" value="GDSL"/>
</dbReference>
<reference evidence="7" key="4">
    <citation type="journal article" date="2018" name="Nat. Plants">
        <title>Whole-genome landscape of Medicago truncatula symbiotic genes.</title>
        <authorList>
            <person name="Pecrix Y."/>
            <person name="Gamas P."/>
            <person name="Carrere S."/>
        </authorList>
    </citation>
    <scope>NUCLEOTIDE SEQUENCE</scope>
    <source>
        <tissue evidence="7">Leaves</tissue>
    </source>
</reference>
<keyword evidence="7" id="KW-0326">Glycosidase</keyword>
<evidence type="ECO:0000313" key="7">
    <source>
        <dbReference type="EMBL" id="RHN49821.1"/>
    </source>
</evidence>
<dbReference type="Gene3D" id="3.40.50.1110">
    <property type="entry name" value="SGNH hydrolase"/>
    <property type="match status" value="1"/>
</dbReference>
<feature type="chain" id="PRO_5014499636" evidence="5">
    <location>
        <begin position="27"/>
        <end position="362"/>
    </location>
</feature>
<evidence type="ECO:0000313" key="6">
    <source>
        <dbReference type="EMBL" id="KEH24835.1"/>
    </source>
</evidence>
<keyword evidence="2 5" id="KW-0732">Signal</keyword>
<evidence type="ECO:0000256" key="1">
    <source>
        <dbReference type="ARBA" id="ARBA00008668"/>
    </source>
</evidence>
<dbReference type="EMBL" id="PSQE01000006">
    <property type="protein sequence ID" value="RHN49821.1"/>
    <property type="molecule type" value="Genomic_DNA"/>
</dbReference>
<accession>A0A072UGD5</accession>
<dbReference type="InterPro" id="IPR035669">
    <property type="entry name" value="SGNH_plant_lipase-like"/>
</dbReference>
<protein>
    <submittedName>
        <fullName evidence="6">GDSL-like lipase/acylhydrolase</fullName>
    </submittedName>
    <submittedName>
        <fullName evidence="7">Putative alpha-L-fucosidase</fullName>
        <ecNumber evidence="7">3.2.1.51</ecNumber>
    </submittedName>
</protein>
<reference evidence="6 9" key="1">
    <citation type="journal article" date="2011" name="Nature">
        <title>The Medicago genome provides insight into the evolution of rhizobial symbioses.</title>
        <authorList>
            <person name="Young N.D."/>
            <person name="Debelle F."/>
            <person name="Oldroyd G.E."/>
            <person name="Geurts R."/>
            <person name="Cannon S.B."/>
            <person name="Udvardi M.K."/>
            <person name="Benedito V.A."/>
            <person name="Mayer K.F."/>
            <person name="Gouzy J."/>
            <person name="Schoof H."/>
            <person name="Van de Peer Y."/>
            <person name="Proost S."/>
            <person name="Cook D.R."/>
            <person name="Meyers B.C."/>
            <person name="Spannagl M."/>
            <person name="Cheung F."/>
            <person name="De Mita S."/>
            <person name="Krishnakumar V."/>
            <person name="Gundlach H."/>
            <person name="Zhou S."/>
            <person name="Mudge J."/>
            <person name="Bharti A.K."/>
            <person name="Murray J.D."/>
            <person name="Naoumkina M.A."/>
            <person name="Rosen B."/>
            <person name="Silverstein K.A."/>
            <person name="Tang H."/>
            <person name="Rombauts S."/>
            <person name="Zhao P.X."/>
            <person name="Zhou P."/>
            <person name="Barbe V."/>
            <person name="Bardou P."/>
            <person name="Bechner M."/>
            <person name="Bellec A."/>
            <person name="Berger A."/>
            <person name="Berges H."/>
            <person name="Bidwell S."/>
            <person name="Bisseling T."/>
            <person name="Choisne N."/>
            <person name="Couloux A."/>
            <person name="Denny R."/>
            <person name="Deshpande S."/>
            <person name="Dai X."/>
            <person name="Doyle J.J."/>
            <person name="Dudez A.M."/>
            <person name="Farmer A.D."/>
            <person name="Fouteau S."/>
            <person name="Franken C."/>
            <person name="Gibelin C."/>
            <person name="Gish J."/>
            <person name="Goldstein S."/>
            <person name="Gonzalez A.J."/>
            <person name="Green P.J."/>
            <person name="Hallab A."/>
            <person name="Hartog M."/>
            <person name="Hua A."/>
            <person name="Humphray S.J."/>
            <person name="Jeong D.H."/>
            <person name="Jing Y."/>
            <person name="Jocker A."/>
            <person name="Kenton S.M."/>
            <person name="Kim D.J."/>
            <person name="Klee K."/>
            <person name="Lai H."/>
            <person name="Lang C."/>
            <person name="Lin S."/>
            <person name="Macmil S.L."/>
            <person name="Magdelenat G."/>
            <person name="Matthews L."/>
            <person name="McCorrison J."/>
            <person name="Monaghan E.L."/>
            <person name="Mun J.H."/>
            <person name="Najar F.Z."/>
            <person name="Nicholson C."/>
            <person name="Noirot C."/>
            <person name="O'Bleness M."/>
            <person name="Paule C.R."/>
            <person name="Poulain J."/>
            <person name="Prion F."/>
            <person name="Qin B."/>
            <person name="Qu C."/>
            <person name="Retzel E.F."/>
            <person name="Riddle C."/>
            <person name="Sallet E."/>
            <person name="Samain S."/>
            <person name="Samson N."/>
            <person name="Sanders I."/>
            <person name="Saurat O."/>
            <person name="Scarpelli C."/>
            <person name="Schiex T."/>
            <person name="Segurens B."/>
            <person name="Severin A.J."/>
            <person name="Sherrier D.J."/>
            <person name="Shi R."/>
            <person name="Sims S."/>
            <person name="Singer S.R."/>
            <person name="Sinharoy S."/>
            <person name="Sterck L."/>
            <person name="Viollet A."/>
            <person name="Wang B.B."/>
            <person name="Wang K."/>
            <person name="Wang M."/>
            <person name="Wang X."/>
            <person name="Warfsmann J."/>
            <person name="Weissenbach J."/>
            <person name="White D.D."/>
            <person name="White J.D."/>
            <person name="Wiley G.B."/>
            <person name="Wincker P."/>
            <person name="Xing Y."/>
            <person name="Yang L."/>
            <person name="Yao Z."/>
            <person name="Ying F."/>
            <person name="Zhai J."/>
            <person name="Zhou L."/>
            <person name="Zuber A."/>
            <person name="Denarie J."/>
            <person name="Dixon R.A."/>
            <person name="May G.D."/>
            <person name="Schwartz D.C."/>
            <person name="Rogers J."/>
            <person name="Quetier F."/>
            <person name="Town C.D."/>
            <person name="Roe B.A."/>
        </authorList>
    </citation>
    <scope>NUCLEOTIDE SEQUENCE [LARGE SCALE GENOMIC DNA]</scope>
    <source>
        <strain evidence="6">A17</strain>
        <strain evidence="8 9">cv. Jemalong A17</strain>
    </source>
</reference>
<dbReference type="KEGG" id="mtr:25495163"/>
<dbReference type="EMBL" id="CM001222">
    <property type="protein sequence ID" value="KEH24835.1"/>
    <property type="molecule type" value="Genomic_DNA"/>
</dbReference>
<reference evidence="8" key="3">
    <citation type="submission" date="2015-04" db="UniProtKB">
        <authorList>
            <consortium name="EnsemblPlants"/>
        </authorList>
    </citation>
    <scope>IDENTIFICATION</scope>
    <source>
        <strain evidence="8">cv. Jemalong A17</strain>
    </source>
</reference>
<dbReference type="Proteomes" id="UP000265566">
    <property type="component" value="Chromosome 6"/>
</dbReference>
<evidence type="ECO:0000313" key="8">
    <source>
        <dbReference type="EnsemblPlants" id="KEH24835"/>
    </source>
</evidence>
<sequence length="362" mass="40203">MNSMRLIHVLWCFNLYVTCTFIQVSSHECVYPAIYNFGDSNSDTGTAYATFLCNQPPNGISFGNISGRASDGRLIIDYITEELKVPYLSAYLNSVGSNYRYGANFAAGGASIRPGSGFSPFHLGLQVDQFIQFKSHTRILFNNGTEPSLKSGLPRPEDFCTALYTIDIGLNDLASGFLHASEEQVQMSFPEILGHFSKAVKQLYNVGARVFWIHNVGPVGCLPFNYYTNQNKKGILDANGCVESQNKITQELNNKLKDQLCQLRKELVHAKFTYVDMYKAKYELISNAKSQGFVSLIDFCCGSYTGNYGVNCGMNTNPCRNPSQHISWDGIHYSQRANQLIAEKIIHGSFSDPPVPIGNACF</sequence>
<comment type="similarity">
    <text evidence="1">Belongs to the 'GDSL' lipolytic enzyme family.</text>
</comment>
<keyword evidence="4" id="KW-0325">Glycoprotein</keyword>
<dbReference type="InterPro" id="IPR036514">
    <property type="entry name" value="SGNH_hydro_sf"/>
</dbReference>
<keyword evidence="9" id="KW-1185">Reference proteome</keyword>
<dbReference type="PANTHER" id="PTHR22835">
    <property type="entry name" value="ZINC FINGER FYVE DOMAIN CONTAINING PROTEIN"/>
    <property type="match status" value="1"/>
</dbReference>
<keyword evidence="3 7" id="KW-0378">Hydrolase</keyword>
<name>A0A072UGD5_MEDTR</name>
<evidence type="ECO:0000313" key="9">
    <source>
        <dbReference type="Proteomes" id="UP000002051"/>
    </source>
</evidence>
<reference evidence="6 9" key="2">
    <citation type="journal article" date="2014" name="BMC Genomics">
        <title>An improved genome release (version Mt4.0) for the model legume Medicago truncatula.</title>
        <authorList>
            <person name="Tang H."/>
            <person name="Krishnakumar V."/>
            <person name="Bidwell S."/>
            <person name="Rosen B."/>
            <person name="Chan A."/>
            <person name="Zhou S."/>
            <person name="Gentzbittel L."/>
            <person name="Childs K.L."/>
            <person name="Yandell M."/>
            <person name="Gundlach H."/>
            <person name="Mayer K.F."/>
            <person name="Schwartz D.C."/>
            <person name="Town C.D."/>
        </authorList>
    </citation>
    <scope>GENOME REANNOTATION</scope>
    <source>
        <strain evidence="6">A17</strain>
        <strain evidence="8 9">cv. Jemalong A17</strain>
    </source>
</reference>
<proteinExistence type="inferred from homology"/>
<gene>
    <name evidence="8" type="primary">25495163</name>
    <name evidence="6" type="ordered locus">MTR_6g007100</name>
    <name evidence="7" type="ORF">MtrunA17_Chr6g0450731</name>
</gene>
<feature type="signal peptide" evidence="5">
    <location>
        <begin position="1"/>
        <end position="26"/>
    </location>
</feature>
<dbReference type="PANTHER" id="PTHR22835:SF555">
    <property type="entry name" value="GDSL-LIKE LIPASE_ACYLHYDROLASE"/>
    <property type="match status" value="1"/>
</dbReference>
<dbReference type="EnsemblPlants" id="KEH24835">
    <property type="protein sequence ID" value="KEH24835"/>
    <property type="gene ID" value="MTR_6g007100"/>
</dbReference>
<evidence type="ECO:0000256" key="2">
    <source>
        <dbReference type="ARBA" id="ARBA00022729"/>
    </source>
</evidence>
<evidence type="ECO:0000256" key="5">
    <source>
        <dbReference type="SAM" id="SignalP"/>
    </source>
</evidence>
<dbReference type="Gramene" id="rna34043">
    <property type="protein sequence ID" value="RHN49821.1"/>
    <property type="gene ID" value="gene34043"/>
</dbReference>
<dbReference type="GO" id="GO:0016788">
    <property type="term" value="F:hydrolase activity, acting on ester bonds"/>
    <property type="evidence" value="ECO:0007669"/>
    <property type="project" value="InterPro"/>
</dbReference>
<dbReference type="CDD" id="cd01837">
    <property type="entry name" value="SGNH_plant_lipase_like"/>
    <property type="match status" value="1"/>
</dbReference>
<evidence type="ECO:0000256" key="4">
    <source>
        <dbReference type="ARBA" id="ARBA00023180"/>
    </source>
</evidence>
<dbReference type="AlphaFoldDB" id="A0A072UGD5"/>
<dbReference type="Pfam" id="PF00657">
    <property type="entry name" value="Lipase_GDSL"/>
    <property type="match status" value="1"/>
</dbReference>
<organism evidence="6 9">
    <name type="scientific">Medicago truncatula</name>
    <name type="common">Barrel medic</name>
    <name type="synonym">Medicago tribuloides</name>
    <dbReference type="NCBI Taxonomy" id="3880"/>
    <lineage>
        <taxon>Eukaryota</taxon>
        <taxon>Viridiplantae</taxon>
        <taxon>Streptophyta</taxon>
        <taxon>Embryophyta</taxon>
        <taxon>Tracheophyta</taxon>
        <taxon>Spermatophyta</taxon>
        <taxon>Magnoliopsida</taxon>
        <taxon>eudicotyledons</taxon>
        <taxon>Gunneridae</taxon>
        <taxon>Pentapetalae</taxon>
        <taxon>rosids</taxon>
        <taxon>fabids</taxon>
        <taxon>Fabales</taxon>
        <taxon>Fabaceae</taxon>
        <taxon>Papilionoideae</taxon>
        <taxon>50 kb inversion clade</taxon>
        <taxon>NPAAA clade</taxon>
        <taxon>Hologalegina</taxon>
        <taxon>IRL clade</taxon>
        <taxon>Trifolieae</taxon>
        <taxon>Medicago</taxon>
    </lineage>
</organism>
<dbReference type="HOGENOM" id="CLU_015101_2_0_1"/>
<dbReference type="GO" id="GO:0004560">
    <property type="term" value="F:alpha-L-fucosidase activity"/>
    <property type="evidence" value="ECO:0007669"/>
    <property type="project" value="UniProtKB-EC"/>
</dbReference>
<evidence type="ECO:0000256" key="3">
    <source>
        <dbReference type="ARBA" id="ARBA00022801"/>
    </source>
</evidence>
<dbReference type="OrthoDB" id="1600564at2759"/>
<dbReference type="Proteomes" id="UP000002051">
    <property type="component" value="Chromosome 6"/>
</dbReference>
<dbReference type="EC" id="3.2.1.51" evidence="7"/>
<dbReference type="SUPFAM" id="SSF52266">
    <property type="entry name" value="SGNH hydrolase"/>
    <property type="match status" value="1"/>
</dbReference>